<dbReference type="SUPFAM" id="SSF52540">
    <property type="entry name" value="P-loop containing nucleoside triphosphate hydrolases"/>
    <property type="match status" value="1"/>
</dbReference>
<dbReference type="GO" id="GO:0008476">
    <property type="term" value="F:protein-tyrosine sulfotransferase activity"/>
    <property type="evidence" value="ECO:0007669"/>
    <property type="project" value="InterPro"/>
</dbReference>
<evidence type="ECO:0008006" key="4">
    <source>
        <dbReference type="Google" id="ProtNLM"/>
    </source>
</evidence>
<evidence type="ECO:0000313" key="3">
    <source>
        <dbReference type="EMBL" id="QNO46833.1"/>
    </source>
</evidence>
<dbReference type="InterPro" id="IPR026634">
    <property type="entry name" value="TPST-like"/>
</dbReference>
<keyword evidence="1" id="KW-0808">Transferase</keyword>
<evidence type="ECO:0000256" key="1">
    <source>
        <dbReference type="ARBA" id="ARBA00022679"/>
    </source>
</evidence>
<dbReference type="EMBL" id="MT631224">
    <property type="protein sequence ID" value="QNO46833.1"/>
    <property type="molecule type" value="Genomic_DNA"/>
</dbReference>
<name>A0A7G9YFP9_9EURY</name>
<proteinExistence type="predicted"/>
<dbReference type="PANTHER" id="PTHR12788:SF10">
    <property type="entry name" value="PROTEIN-TYROSINE SULFOTRANSFERASE"/>
    <property type="match status" value="1"/>
</dbReference>
<gene>
    <name evidence="3" type="ORF">CHONIPKK_00006</name>
    <name evidence="2" type="ORF">GHMBFEBI_00015</name>
</gene>
<organism evidence="3">
    <name type="scientific">Candidatus Methanogaster sp. ANME-2c ERB4</name>
    <dbReference type="NCBI Taxonomy" id="2759911"/>
    <lineage>
        <taxon>Archaea</taxon>
        <taxon>Methanobacteriati</taxon>
        <taxon>Methanobacteriota</taxon>
        <taxon>Stenosarchaea group</taxon>
        <taxon>Methanomicrobia</taxon>
        <taxon>Methanosarcinales</taxon>
        <taxon>ANME-2 cluster</taxon>
        <taxon>Candidatus Methanogasteraceae</taxon>
        <taxon>Candidatus Methanogaster</taxon>
    </lineage>
</organism>
<accession>A0A7G9YFP9</accession>
<dbReference type="EMBL" id="MT631090">
    <property type="protein sequence ID" value="QNO45281.1"/>
    <property type="molecule type" value="Genomic_DNA"/>
</dbReference>
<dbReference type="Pfam" id="PF13469">
    <property type="entry name" value="Sulfotransfer_3"/>
    <property type="match status" value="1"/>
</dbReference>
<dbReference type="InterPro" id="IPR027417">
    <property type="entry name" value="P-loop_NTPase"/>
</dbReference>
<sequence>MHLAKRIFNKILRIIEGPPVRDRVVVKVVDSSQRRRSAPCFMIGVYRSGTTLLRYVLDSHSNIAVPPETNFLHSLENLCRSEWMRKGLQGVGVDEAGLIERLRGFASSILDDYAVAKGKTRWVDKTPSYVDILDFIDLLFGKECRYIMLYRHGLDVANSIATMHERDVLAGPAKRYADEYRQSPRLAFAHYWVDQCKKMLSFEEARRDQCFRIHYEQFAQDPEAKIPPLFEFLGEEWEPQVLNFNKKQHDFGLQDSKILETRGFKPNIGTYDCWSAEEIVAAKEITADIMMKLGYEI</sequence>
<dbReference type="PANTHER" id="PTHR12788">
    <property type="entry name" value="PROTEIN-TYROSINE SULFOTRANSFERASE 2"/>
    <property type="match status" value="1"/>
</dbReference>
<dbReference type="AlphaFoldDB" id="A0A7G9YFP9"/>
<dbReference type="Gene3D" id="3.40.50.300">
    <property type="entry name" value="P-loop containing nucleotide triphosphate hydrolases"/>
    <property type="match status" value="1"/>
</dbReference>
<reference evidence="3" key="1">
    <citation type="submission" date="2020-06" db="EMBL/GenBank/DDBJ databases">
        <title>Unique genomic features of the anaerobic methanotrophic archaea.</title>
        <authorList>
            <person name="Chadwick G.L."/>
            <person name="Skennerton C.T."/>
            <person name="Laso-Perez R."/>
            <person name="Leu A.O."/>
            <person name="Speth D.R."/>
            <person name="Yu H."/>
            <person name="Morgan-Lang C."/>
            <person name="Hatzenpichler R."/>
            <person name="Goudeau D."/>
            <person name="Malmstrom R."/>
            <person name="Brazelton W.J."/>
            <person name="Woyke T."/>
            <person name="Hallam S.J."/>
            <person name="Tyson G.W."/>
            <person name="Wegener G."/>
            <person name="Boetius A."/>
            <person name="Orphan V."/>
        </authorList>
    </citation>
    <scope>NUCLEOTIDE SEQUENCE</scope>
</reference>
<evidence type="ECO:0000313" key="2">
    <source>
        <dbReference type="EMBL" id="QNO45281.1"/>
    </source>
</evidence>
<protein>
    <recommendedName>
        <fullName evidence="4">Sulfotransferase</fullName>
    </recommendedName>
</protein>